<sequence>PAMEAIGGTGDTITGLISALIYSGLDLKKAALVAARSNRIAGEYAKANPATKISQIIAQFSSVFQKLKL</sequence>
<dbReference type="Pfam" id="PF01256">
    <property type="entry name" value="Carb_kinase"/>
    <property type="match status" value="1"/>
</dbReference>
<evidence type="ECO:0000259" key="1">
    <source>
        <dbReference type="Pfam" id="PF01256"/>
    </source>
</evidence>
<dbReference type="AlphaFoldDB" id="X1AIQ7"/>
<accession>X1AIQ7</accession>
<organism evidence="2">
    <name type="scientific">marine sediment metagenome</name>
    <dbReference type="NCBI Taxonomy" id="412755"/>
    <lineage>
        <taxon>unclassified sequences</taxon>
        <taxon>metagenomes</taxon>
        <taxon>ecological metagenomes</taxon>
    </lineage>
</organism>
<gene>
    <name evidence="2" type="ORF">S01H4_31647</name>
</gene>
<feature type="non-terminal residue" evidence="2">
    <location>
        <position position="1"/>
    </location>
</feature>
<comment type="caution">
    <text evidence="2">The sequence shown here is derived from an EMBL/GenBank/DDBJ whole genome shotgun (WGS) entry which is preliminary data.</text>
</comment>
<dbReference type="InterPro" id="IPR029056">
    <property type="entry name" value="Ribokinase-like"/>
</dbReference>
<feature type="domain" description="YjeF C-terminal" evidence="1">
    <location>
        <begin position="3"/>
        <end position="51"/>
    </location>
</feature>
<evidence type="ECO:0000313" key="2">
    <source>
        <dbReference type="EMBL" id="GAG81969.1"/>
    </source>
</evidence>
<protein>
    <recommendedName>
        <fullName evidence="1">YjeF C-terminal domain-containing protein</fullName>
    </recommendedName>
</protein>
<dbReference type="Gene3D" id="3.40.1190.20">
    <property type="match status" value="1"/>
</dbReference>
<dbReference type="InterPro" id="IPR000631">
    <property type="entry name" value="CARKD"/>
</dbReference>
<proteinExistence type="predicted"/>
<dbReference type="GO" id="GO:0016836">
    <property type="term" value="F:hydro-lyase activity"/>
    <property type="evidence" value="ECO:0007669"/>
    <property type="project" value="InterPro"/>
</dbReference>
<dbReference type="SUPFAM" id="SSF53613">
    <property type="entry name" value="Ribokinase-like"/>
    <property type="match status" value="1"/>
</dbReference>
<name>X1AIQ7_9ZZZZ</name>
<reference evidence="2" key="1">
    <citation type="journal article" date="2014" name="Front. Microbiol.">
        <title>High frequency of phylogenetically diverse reductive dehalogenase-homologous genes in deep subseafloor sedimentary metagenomes.</title>
        <authorList>
            <person name="Kawai M."/>
            <person name="Futagami T."/>
            <person name="Toyoda A."/>
            <person name="Takaki Y."/>
            <person name="Nishi S."/>
            <person name="Hori S."/>
            <person name="Arai W."/>
            <person name="Tsubouchi T."/>
            <person name="Morono Y."/>
            <person name="Uchiyama I."/>
            <person name="Ito T."/>
            <person name="Fujiyama A."/>
            <person name="Inagaki F."/>
            <person name="Takami H."/>
        </authorList>
    </citation>
    <scope>NUCLEOTIDE SEQUENCE</scope>
    <source>
        <strain evidence="2">Expedition CK06-06</strain>
    </source>
</reference>
<dbReference type="EMBL" id="BART01016458">
    <property type="protein sequence ID" value="GAG81969.1"/>
    <property type="molecule type" value="Genomic_DNA"/>
</dbReference>